<evidence type="ECO:0000313" key="2">
    <source>
        <dbReference type="Proteomes" id="UP001215598"/>
    </source>
</evidence>
<evidence type="ECO:0000313" key="1">
    <source>
        <dbReference type="EMBL" id="KAJ7768878.1"/>
    </source>
</evidence>
<sequence>MIWGRSNLSFPLQRENTQFVVFCQQGRARALYTMQDAWKRFRCWTPSWRLNRPLIHITHPALPEAVCFDNSFSGNRHFRSIIADLALIFQEPTYATGAAVPGSVNNRRNPIYPYSCFNAPTRRAARVAPPTVDYFPVVVPMPSDINSHYKNNQRPIKRIVLQDKVSASFRQTEDEFQ</sequence>
<protein>
    <submittedName>
        <fullName evidence="1">Uncharacterized protein</fullName>
    </submittedName>
</protein>
<dbReference type="AlphaFoldDB" id="A0AAD7JPB2"/>
<gene>
    <name evidence="1" type="ORF">B0H16DRAFT_1452806</name>
</gene>
<organism evidence="1 2">
    <name type="scientific">Mycena metata</name>
    <dbReference type="NCBI Taxonomy" id="1033252"/>
    <lineage>
        <taxon>Eukaryota</taxon>
        <taxon>Fungi</taxon>
        <taxon>Dikarya</taxon>
        <taxon>Basidiomycota</taxon>
        <taxon>Agaricomycotina</taxon>
        <taxon>Agaricomycetes</taxon>
        <taxon>Agaricomycetidae</taxon>
        <taxon>Agaricales</taxon>
        <taxon>Marasmiineae</taxon>
        <taxon>Mycenaceae</taxon>
        <taxon>Mycena</taxon>
    </lineage>
</organism>
<comment type="caution">
    <text evidence="1">The sequence shown here is derived from an EMBL/GenBank/DDBJ whole genome shotgun (WGS) entry which is preliminary data.</text>
</comment>
<dbReference type="EMBL" id="JARKIB010000019">
    <property type="protein sequence ID" value="KAJ7768878.1"/>
    <property type="molecule type" value="Genomic_DNA"/>
</dbReference>
<reference evidence="1" key="1">
    <citation type="submission" date="2023-03" db="EMBL/GenBank/DDBJ databases">
        <title>Massive genome expansion in bonnet fungi (Mycena s.s.) driven by repeated elements and novel gene families across ecological guilds.</title>
        <authorList>
            <consortium name="Lawrence Berkeley National Laboratory"/>
            <person name="Harder C.B."/>
            <person name="Miyauchi S."/>
            <person name="Viragh M."/>
            <person name="Kuo A."/>
            <person name="Thoen E."/>
            <person name="Andreopoulos B."/>
            <person name="Lu D."/>
            <person name="Skrede I."/>
            <person name="Drula E."/>
            <person name="Henrissat B."/>
            <person name="Morin E."/>
            <person name="Kohler A."/>
            <person name="Barry K."/>
            <person name="LaButti K."/>
            <person name="Morin E."/>
            <person name="Salamov A."/>
            <person name="Lipzen A."/>
            <person name="Mereny Z."/>
            <person name="Hegedus B."/>
            <person name="Baldrian P."/>
            <person name="Stursova M."/>
            <person name="Weitz H."/>
            <person name="Taylor A."/>
            <person name="Grigoriev I.V."/>
            <person name="Nagy L.G."/>
            <person name="Martin F."/>
            <person name="Kauserud H."/>
        </authorList>
    </citation>
    <scope>NUCLEOTIDE SEQUENCE</scope>
    <source>
        <strain evidence="1">CBHHK182m</strain>
    </source>
</reference>
<accession>A0AAD7JPB2</accession>
<keyword evidence="2" id="KW-1185">Reference proteome</keyword>
<name>A0AAD7JPB2_9AGAR</name>
<dbReference type="Proteomes" id="UP001215598">
    <property type="component" value="Unassembled WGS sequence"/>
</dbReference>
<proteinExistence type="predicted"/>